<comment type="subunit">
    <text evidence="6">The complex is composed of six subunits: RnfA, RnfB, RnfC, RnfD, RnfE and RnfG.</text>
</comment>
<evidence type="ECO:0000256" key="6">
    <source>
        <dbReference type="HAMAP-Rule" id="MF_00479"/>
    </source>
</evidence>
<dbReference type="InterPro" id="IPR007329">
    <property type="entry name" value="FMN-bd"/>
</dbReference>
<dbReference type="GO" id="GO:0010181">
    <property type="term" value="F:FMN binding"/>
    <property type="evidence" value="ECO:0007669"/>
    <property type="project" value="InterPro"/>
</dbReference>
<keyword evidence="9" id="KW-1185">Reference proteome</keyword>
<reference evidence="8 9" key="1">
    <citation type="submission" date="2018-08" db="EMBL/GenBank/DDBJ databases">
        <title>Muricauda nanhaiensis sp. nov., isolated from seawater of the South China Sea.</title>
        <authorList>
            <person name="Dang Y."/>
        </authorList>
    </citation>
    <scope>NUCLEOTIDE SEQUENCE [LARGE SCALE GENOMIC DNA]</scope>
    <source>
        <strain evidence="8 9">SM1704</strain>
    </source>
</reference>
<dbReference type="EC" id="7.-.-.-" evidence="6"/>
<evidence type="ECO:0000256" key="2">
    <source>
        <dbReference type="ARBA" id="ARBA00022553"/>
    </source>
</evidence>
<dbReference type="GO" id="GO:0022900">
    <property type="term" value="P:electron transport chain"/>
    <property type="evidence" value="ECO:0007669"/>
    <property type="project" value="UniProtKB-UniRule"/>
</dbReference>
<sequence>MKKKESTLINMVLVLFVITLAAGLSLGYVNDLTLEPKAKARLAKKVNALKTVLPQFNNAPVSEVVKVKIEQAKDSIELYPALQDSVFVGAAVTGASERGYSGLVKVMVGFEPDGTIKNIAVLEQKETPGLGTKMKSEKFVKQFRGKNPASFNLKVKKEGGEVDALAGATISTRAFGEATQQAYDAYMNNKEILVKPNN</sequence>
<dbReference type="Proteomes" id="UP000261828">
    <property type="component" value="Unassembled WGS sequence"/>
</dbReference>
<gene>
    <name evidence="6" type="primary">rnfG</name>
    <name evidence="8" type="ORF">DX873_08815</name>
</gene>
<keyword evidence="6" id="KW-1278">Translocase</keyword>
<keyword evidence="6" id="KW-0472">Membrane</keyword>
<keyword evidence="5 6" id="KW-0249">Electron transport</keyword>
<comment type="function">
    <text evidence="6">Part of a membrane-bound complex that couples electron transfer with translocation of ions across the membrane.</text>
</comment>
<dbReference type="HAMAP" id="MF_00479">
    <property type="entry name" value="RsxG_RnfG"/>
    <property type="match status" value="1"/>
</dbReference>
<proteinExistence type="inferred from homology"/>
<protein>
    <recommendedName>
        <fullName evidence="6">Ion-translocating oxidoreductase complex subunit G</fullName>
        <ecNumber evidence="6">7.-.-.-</ecNumber>
    </recommendedName>
    <alternativeName>
        <fullName evidence="6">Rnf electron transport complex subunit G</fullName>
    </alternativeName>
</protein>
<feature type="domain" description="FMN-binding" evidence="7">
    <location>
        <begin position="99"/>
        <end position="186"/>
    </location>
</feature>
<evidence type="ECO:0000256" key="4">
    <source>
        <dbReference type="ARBA" id="ARBA00022643"/>
    </source>
</evidence>
<dbReference type="PANTHER" id="PTHR36118">
    <property type="entry name" value="ION-TRANSLOCATING OXIDOREDUCTASE COMPLEX SUBUNIT G"/>
    <property type="match status" value="1"/>
</dbReference>
<comment type="caution">
    <text evidence="8">The sequence shown here is derived from an EMBL/GenBank/DDBJ whole genome shotgun (WGS) entry which is preliminary data.</text>
</comment>
<dbReference type="Pfam" id="PF04205">
    <property type="entry name" value="FMN_bind"/>
    <property type="match status" value="1"/>
</dbReference>
<dbReference type="NCBIfam" id="TIGR01947">
    <property type="entry name" value="rnfG"/>
    <property type="match status" value="1"/>
</dbReference>
<keyword evidence="6" id="KW-1003">Cell membrane</keyword>
<keyword evidence="1 6" id="KW-0813">Transport</keyword>
<evidence type="ECO:0000256" key="1">
    <source>
        <dbReference type="ARBA" id="ARBA00022448"/>
    </source>
</evidence>
<accession>A0A371JPU3</accession>
<keyword evidence="6" id="KW-0812">Transmembrane</keyword>
<dbReference type="GO" id="GO:0009055">
    <property type="term" value="F:electron transfer activity"/>
    <property type="evidence" value="ECO:0007669"/>
    <property type="project" value="InterPro"/>
</dbReference>
<keyword evidence="6" id="KW-1133">Transmembrane helix</keyword>
<feature type="modified residue" description="FMN phosphoryl threonine" evidence="6">
    <location>
        <position position="169"/>
    </location>
</feature>
<keyword evidence="2 6" id="KW-0597">Phosphoprotein</keyword>
<dbReference type="SMART" id="SM00900">
    <property type="entry name" value="FMN_bind"/>
    <property type="match status" value="1"/>
</dbReference>
<evidence type="ECO:0000313" key="9">
    <source>
        <dbReference type="Proteomes" id="UP000261828"/>
    </source>
</evidence>
<comment type="similarity">
    <text evidence="6">Belongs to the RnfG family.</text>
</comment>
<dbReference type="PIRSF" id="PIRSF006091">
    <property type="entry name" value="E_trnsport_RnfG"/>
    <property type="match status" value="1"/>
</dbReference>
<evidence type="ECO:0000256" key="5">
    <source>
        <dbReference type="ARBA" id="ARBA00022982"/>
    </source>
</evidence>
<evidence type="ECO:0000313" key="8">
    <source>
        <dbReference type="EMBL" id="RDY59476.1"/>
    </source>
</evidence>
<dbReference type="AlphaFoldDB" id="A0A371JPU3"/>
<dbReference type="RefSeq" id="WP_116184090.1">
    <property type="nucleotide sequence ID" value="NZ_QTJX01000002.1"/>
</dbReference>
<name>A0A371JPU3_9FLAO</name>
<dbReference type="PANTHER" id="PTHR36118:SF1">
    <property type="entry name" value="ION-TRANSLOCATING OXIDOREDUCTASE COMPLEX SUBUNIT G"/>
    <property type="match status" value="1"/>
</dbReference>
<organism evidence="8 9">
    <name type="scientific">Flagellimonas nanhaiensis</name>
    <dbReference type="NCBI Taxonomy" id="2292706"/>
    <lineage>
        <taxon>Bacteria</taxon>
        <taxon>Pseudomonadati</taxon>
        <taxon>Bacteroidota</taxon>
        <taxon>Flavobacteriia</taxon>
        <taxon>Flavobacteriales</taxon>
        <taxon>Flavobacteriaceae</taxon>
        <taxon>Flagellimonas</taxon>
    </lineage>
</organism>
<comment type="subcellular location">
    <subcellularLocation>
        <location evidence="6">Cell membrane</location>
        <topology evidence="6">Single-pass membrane protein</topology>
    </subcellularLocation>
</comment>
<evidence type="ECO:0000259" key="7">
    <source>
        <dbReference type="SMART" id="SM00900"/>
    </source>
</evidence>
<keyword evidence="3 6" id="KW-0285">Flavoprotein</keyword>
<keyword evidence="4 6" id="KW-0288">FMN</keyword>
<dbReference type="OrthoDB" id="9794010at2"/>
<evidence type="ECO:0000256" key="3">
    <source>
        <dbReference type="ARBA" id="ARBA00022630"/>
    </source>
</evidence>
<dbReference type="EMBL" id="QTJX01000002">
    <property type="protein sequence ID" value="RDY59476.1"/>
    <property type="molecule type" value="Genomic_DNA"/>
</dbReference>
<comment type="cofactor">
    <cofactor evidence="6">
        <name>FMN</name>
        <dbReference type="ChEBI" id="CHEBI:58210"/>
    </cofactor>
</comment>
<dbReference type="Gene3D" id="3.90.1010.20">
    <property type="match status" value="1"/>
</dbReference>
<dbReference type="InterPro" id="IPR010209">
    <property type="entry name" value="Ion_transpt_RnfG/RsxG"/>
</dbReference>
<dbReference type="GO" id="GO:0005886">
    <property type="term" value="C:plasma membrane"/>
    <property type="evidence" value="ECO:0007669"/>
    <property type="project" value="UniProtKB-SubCell"/>
</dbReference>